<dbReference type="Gene3D" id="3.30.460.10">
    <property type="entry name" value="Beta Polymerase, domain 2"/>
    <property type="match status" value="1"/>
</dbReference>
<dbReference type="InParanoid" id="W0RHD9"/>
<protein>
    <recommendedName>
        <fullName evidence="3">DNA polymerase beta domain protein region</fullName>
    </recommendedName>
</protein>
<accession>W0RHD9</accession>
<proteinExistence type="predicted"/>
<evidence type="ECO:0000313" key="2">
    <source>
        <dbReference type="Proteomes" id="UP000019151"/>
    </source>
</evidence>
<sequence>MAKMTLDDLVAQLKAAYGPALRAVVLYGSAAAGEHRPGRSDYNVLVVVESLGMPQLRAVAATARAWGEAGHPPPLTLTVSEWLSSSDVFPMEYADILERHRVLHGDLPLAGITVQPADLRTQVEQQALGKLLQLRGGILATGGVQKNQLALLEQSLSTLMVVFRAVTRLHGGRPPADYEALATQVGAEAGFDPAPFVRVVRHVRGTEKLPPDAAEGILAAYLDALGALVAHIDRYTAGR</sequence>
<dbReference type="eggNOG" id="COG1708">
    <property type="taxonomic scope" value="Bacteria"/>
</dbReference>
<dbReference type="SUPFAM" id="SSF81301">
    <property type="entry name" value="Nucleotidyltransferase"/>
    <property type="match status" value="1"/>
</dbReference>
<dbReference type="CDD" id="cd05403">
    <property type="entry name" value="NT_KNTase_like"/>
    <property type="match status" value="1"/>
</dbReference>
<dbReference type="KEGG" id="gba:J421_2644"/>
<name>W0RHD9_9BACT</name>
<dbReference type="AlphaFoldDB" id="W0RHD9"/>
<dbReference type="OrthoDB" id="5507064at2"/>
<evidence type="ECO:0000313" key="1">
    <source>
        <dbReference type="EMBL" id="AHG90181.1"/>
    </source>
</evidence>
<organism evidence="1 2">
    <name type="scientific">Gemmatirosa kalamazoonensis</name>
    <dbReference type="NCBI Taxonomy" id="861299"/>
    <lineage>
        <taxon>Bacteria</taxon>
        <taxon>Pseudomonadati</taxon>
        <taxon>Gemmatimonadota</taxon>
        <taxon>Gemmatimonadia</taxon>
        <taxon>Gemmatimonadales</taxon>
        <taxon>Gemmatimonadaceae</taxon>
        <taxon>Gemmatirosa</taxon>
    </lineage>
</organism>
<dbReference type="InterPro" id="IPR043519">
    <property type="entry name" value="NT_sf"/>
</dbReference>
<keyword evidence="2" id="KW-1185">Reference proteome</keyword>
<dbReference type="HOGENOM" id="CLU_085735_0_0_0"/>
<dbReference type="Proteomes" id="UP000019151">
    <property type="component" value="Chromosome"/>
</dbReference>
<dbReference type="EMBL" id="CP007128">
    <property type="protein sequence ID" value="AHG90181.1"/>
    <property type="molecule type" value="Genomic_DNA"/>
</dbReference>
<gene>
    <name evidence="1" type="ORF">J421_2644</name>
</gene>
<evidence type="ECO:0008006" key="3">
    <source>
        <dbReference type="Google" id="ProtNLM"/>
    </source>
</evidence>
<reference evidence="1 2" key="1">
    <citation type="journal article" date="2014" name="Genome Announc.">
        <title>Genome Sequence and Methylome of Soil Bacterium Gemmatirosa kalamazoonensis KBS708T, a Member of the Rarely Cultivated Gemmatimonadetes Phylum.</title>
        <authorList>
            <person name="Debruyn J.M."/>
            <person name="Radosevich M."/>
            <person name="Wommack K.E."/>
            <person name="Polson S.W."/>
            <person name="Hauser L.J."/>
            <person name="Fawaz M.N."/>
            <person name="Korlach J."/>
            <person name="Tsai Y.C."/>
        </authorList>
    </citation>
    <scope>NUCLEOTIDE SEQUENCE [LARGE SCALE GENOMIC DNA]</scope>
    <source>
        <strain evidence="1 2">KBS708</strain>
    </source>
</reference>
<dbReference type="STRING" id="861299.J421_2644"/>
<dbReference type="RefSeq" id="WP_025411651.1">
    <property type="nucleotide sequence ID" value="NZ_CP007128.1"/>
</dbReference>